<dbReference type="Gene3D" id="3.40.50.880">
    <property type="match status" value="1"/>
</dbReference>
<dbReference type="InterPro" id="IPR029062">
    <property type="entry name" value="Class_I_gatase-like"/>
</dbReference>
<evidence type="ECO:0000256" key="3">
    <source>
        <dbReference type="ARBA" id="ARBA00022801"/>
    </source>
</evidence>
<evidence type="ECO:0000256" key="2">
    <source>
        <dbReference type="ARBA" id="ARBA00022670"/>
    </source>
</evidence>
<organism evidence="5 6">
    <name type="scientific">Streptococcus oricebi</name>
    <dbReference type="NCBI Taxonomy" id="1547447"/>
    <lineage>
        <taxon>Bacteria</taxon>
        <taxon>Bacillati</taxon>
        <taxon>Bacillota</taxon>
        <taxon>Bacilli</taxon>
        <taxon>Lactobacillales</taxon>
        <taxon>Streptococcaceae</taxon>
        <taxon>Streptococcus</taxon>
    </lineage>
</organism>
<reference evidence="5 6" key="1">
    <citation type="submission" date="2018-02" db="EMBL/GenBank/DDBJ databases">
        <title>Draft genome sequence of Streptococcus oricebi CCUG 70868T type strain.</title>
        <authorList>
            <person name="Mendez V."/>
            <person name="Salva-Serra F."/>
            <person name="Jaen-Luchoro D."/>
            <person name="Gonzales-Siles L."/>
            <person name="Karlsson R."/>
            <person name="Engstrom-Jakobsson H."/>
            <person name="Busquets A."/>
            <person name="Gomila M."/>
            <person name="Pineiro-Iglesias B."/>
            <person name="Bennasar-Figueras A."/>
            <person name="Seeger M."/>
            <person name="Moore E."/>
        </authorList>
    </citation>
    <scope>NUCLEOTIDE SEQUENCE [LARGE SCALE GENOMIC DNA]</scope>
    <source>
        <strain evidence="5 6">CCUG 70868</strain>
    </source>
</reference>
<dbReference type="EMBL" id="PRDG01000003">
    <property type="protein sequence ID" value="MBP2623398.1"/>
    <property type="molecule type" value="Genomic_DNA"/>
</dbReference>
<keyword evidence="4" id="KW-0720">Serine protease</keyword>
<dbReference type="InterPro" id="IPR005320">
    <property type="entry name" value="Peptidase_S51"/>
</dbReference>
<protein>
    <submittedName>
        <fullName evidence="5">Peptidase</fullName>
    </submittedName>
</protein>
<accession>A0ABS5B3I9</accession>
<dbReference type="Proteomes" id="UP001519296">
    <property type="component" value="Unassembled WGS sequence"/>
</dbReference>
<gene>
    <name evidence="5" type="ORF">C4K46_05525</name>
</gene>
<evidence type="ECO:0000256" key="4">
    <source>
        <dbReference type="ARBA" id="ARBA00022825"/>
    </source>
</evidence>
<evidence type="ECO:0000313" key="5">
    <source>
        <dbReference type="EMBL" id="MBP2623398.1"/>
    </source>
</evidence>
<keyword evidence="3" id="KW-0378">Hydrolase</keyword>
<keyword evidence="2" id="KW-0645">Protease</keyword>
<keyword evidence="6" id="KW-1185">Reference proteome</keyword>
<comment type="similarity">
    <text evidence="1">Belongs to the peptidase S51 family.</text>
</comment>
<name>A0ABS5B3I9_9STRE</name>
<dbReference type="PANTHER" id="PTHR20842">
    <property type="entry name" value="PROTEASE S51 ALPHA-ASPARTYL DIPEPTIDASE"/>
    <property type="match status" value="1"/>
</dbReference>
<comment type="caution">
    <text evidence="5">The sequence shown here is derived from an EMBL/GenBank/DDBJ whole genome shotgun (WGS) entry which is preliminary data.</text>
</comment>
<dbReference type="SUPFAM" id="SSF52317">
    <property type="entry name" value="Class I glutamine amidotransferase-like"/>
    <property type="match status" value="1"/>
</dbReference>
<sequence>MNKKLFLSSSFSDVAGLLAEFEENLADKRVTFIPTASKVEKVTFFVKAGKKALKKLGLIVDELDISTASTQEIADKLIKNDIIYMTGGNTFFLLQELKRTGADKLIKEEVLAGKLYLGESAGAVVTAPDIAYLQAMDSPKKAPDLENFQGLALVDFSVVPHYKSMPFKKISQQIVEEYSAKLPLKAISNKEAILVKDGQITVRRK</sequence>
<evidence type="ECO:0000256" key="1">
    <source>
        <dbReference type="ARBA" id="ARBA00006534"/>
    </source>
</evidence>
<dbReference type="CDD" id="cd03129">
    <property type="entry name" value="GAT1_Peptidase_E_like"/>
    <property type="match status" value="1"/>
</dbReference>
<proteinExistence type="inferred from homology"/>
<dbReference type="PANTHER" id="PTHR20842:SF0">
    <property type="entry name" value="ALPHA-ASPARTYL DIPEPTIDASE"/>
    <property type="match status" value="1"/>
</dbReference>
<evidence type="ECO:0000313" key="6">
    <source>
        <dbReference type="Proteomes" id="UP001519296"/>
    </source>
</evidence>
<dbReference type="Pfam" id="PF03575">
    <property type="entry name" value="Peptidase_S51"/>
    <property type="match status" value="1"/>
</dbReference>